<name>A0ABS8GJ50_9MICC</name>
<accession>A0ABS8GJ50</accession>
<dbReference type="InterPro" id="IPR021466">
    <property type="entry name" value="Put_rhamnosyl_transferase"/>
</dbReference>
<organism evidence="1 2">
    <name type="scientific">Arthrobacter gengyunqii</name>
    <dbReference type="NCBI Taxonomy" id="2886940"/>
    <lineage>
        <taxon>Bacteria</taxon>
        <taxon>Bacillati</taxon>
        <taxon>Actinomycetota</taxon>
        <taxon>Actinomycetes</taxon>
        <taxon>Micrococcales</taxon>
        <taxon>Micrococcaceae</taxon>
        <taxon>Arthrobacter</taxon>
    </lineage>
</organism>
<sequence>MSSYSDKLYAPFVFYTRFGIGVFDEAWLDFRIRAFGAITLPSVSRLLRPDDKWFIFLDRDMPRERLDEFRALVDANPASSRIELVFVRYAFEVADALEDRLRFSMPSGPMYLTRIDDDDALRHDTIDLFLDLALRTEGDKLFMSATSAIEFFPVERLVLEGRHDLLVNVAFGLAEDVHGFARGGHHTLLGWAERTGKTVALLDARHSVFLYNRHRQSSSRFTSRRSTARDSADSRKWLSSDFRMFNLDVDRLVEFRLFAATAPYAKEGSAWTDSDEQTALALSQFSSLRSLKTDLLNSRVTLLQDVQESPIA</sequence>
<keyword evidence="2" id="KW-1185">Reference proteome</keyword>
<dbReference type="Proteomes" id="UP001139168">
    <property type="component" value="Unassembled WGS sequence"/>
</dbReference>
<gene>
    <name evidence="1" type="ORF">LJ752_11570</name>
</gene>
<dbReference type="EMBL" id="JAJFZQ010000006">
    <property type="protein sequence ID" value="MCC3266677.1"/>
    <property type="molecule type" value="Genomic_DNA"/>
</dbReference>
<comment type="caution">
    <text evidence="1">The sequence shown here is derived from an EMBL/GenBank/DDBJ whole genome shotgun (WGS) entry which is preliminary data.</text>
</comment>
<reference evidence="1" key="1">
    <citation type="submission" date="2021-10" db="EMBL/GenBank/DDBJ databases">
        <title>Novel species in genus Arthrobacter.</title>
        <authorList>
            <person name="Liu Y."/>
        </authorList>
    </citation>
    <scope>NUCLEOTIDE SEQUENCE</scope>
    <source>
        <strain evidence="1">Zg-Y786</strain>
    </source>
</reference>
<protein>
    <submittedName>
        <fullName evidence="1">Rhamnosyl transferase</fullName>
    </submittedName>
</protein>
<dbReference type="GO" id="GO:0016740">
    <property type="term" value="F:transferase activity"/>
    <property type="evidence" value="ECO:0007669"/>
    <property type="project" value="UniProtKB-KW"/>
</dbReference>
<dbReference type="RefSeq" id="WP_227891483.1">
    <property type="nucleotide sequence ID" value="NZ_JAJFZQ010000006.1"/>
</dbReference>
<dbReference type="Pfam" id="PF11316">
    <property type="entry name" value="Rhamno_transf"/>
    <property type="match status" value="1"/>
</dbReference>
<evidence type="ECO:0000313" key="1">
    <source>
        <dbReference type="EMBL" id="MCC3266677.1"/>
    </source>
</evidence>
<evidence type="ECO:0000313" key="2">
    <source>
        <dbReference type="Proteomes" id="UP001139168"/>
    </source>
</evidence>
<proteinExistence type="predicted"/>
<keyword evidence="1" id="KW-0808">Transferase</keyword>